<dbReference type="Proteomes" id="UP000594923">
    <property type="component" value="Chromosome"/>
</dbReference>
<evidence type="ECO:0000313" key="1">
    <source>
        <dbReference type="EMBL" id="QOQ73791.1"/>
    </source>
</evidence>
<dbReference type="EMBL" id="CP063073">
    <property type="protein sequence ID" value="QOQ73791.1"/>
    <property type="molecule type" value="Genomic_DNA"/>
</dbReference>
<organism evidence="1 2">
    <name type="scientific">Pseudomonas poae</name>
    <dbReference type="NCBI Taxonomy" id="200451"/>
    <lineage>
        <taxon>Bacteria</taxon>
        <taxon>Pseudomonadati</taxon>
        <taxon>Pseudomonadota</taxon>
        <taxon>Gammaproteobacteria</taxon>
        <taxon>Pseudomonadales</taxon>
        <taxon>Pseudomonadaceae</taxon>
        <taxon>Pseudomonas</taxon>
    </lineage>
</organism>
<accession>A0A7M1KBX8</accession>
<protein>
    <submittedName>
        <fullName evidence="1">Type III secretion protein</fullName>
    </submittedName>
</protein>
<gene>
    <name evidence="1" type="ORF">IMF22_20080</name>
</gene>
<reference evidence="1 2" key="1">
    <citation type="submission" date="2020-10" db="EMBL/GenBank/DDBJ databases">
        <title>High quality whole genome sequence of Pseudomonas poae PMA22.</title>
        <authorList>
            <person name="Hernandez J.G."/>
            <person name="Rodriguez P."/>
            <person name="Cuevas C."/>
            <person name="de la Calle F."/>
            <person name="Galan B."/>
            <person name="Garcia J.L."/>
        </authorList>
    </citation>
    <scope>NUCLEOTIDE SEQUENCE [LARGE SCALE GENOMIC DNA]</scope>
    <source>
        <strain evidence="1 2">PMA22</strain>
    </source>
</reference>
<name>A0A7M1KBX8_9PSED</name>
<proteinExistence type="predicted"/>
<evidence type="ECO:0000313" key="2">
    <source>
        <dbReference type="Proteomes" id="UP000594923"/>
    </source>
</evidence>
<dbReference type="RefSeq" id="WP_197625370.1">
    <property type="nucleotide sequence ID" value="NZ_CP063073.1"/>
</dbReference>
<sequence length="195" mass="22400">MSEALSWVRWWAFPWEDAHIDWLTKTGFVETPALSRSHHGRVSSLFGIEPALPPPTSAPLLQLVLSNAQQRDLALALVNEVYNAPRDSRLNQDQILWCQRLSKALPPDPIPVSIDDPLHYLRAWVGPLLWQRLRLRFARQRVLELEQHPRLADTHSRLDTLWKATIWRATATGIDEAQRAPPRETRACFAPTRLS</sequence>
<dbReference type="AlphaFoldDB" id="A0A7M1KBX8"/>